<name>A7FAG4_PROM9</name>
<organism evidence="1 2">
    <name type="scientific">Prochlorococcus marinus (strain MIT 9312)</name>
    <dbReference type="NCBI Taxonomy" id="74546"/>
    <lineage>
        <taxon>Bacteria</taxon>
        <taxon>Bacillati</taxon>
        <taxon>Cyanobacteriota</taxon>
        <taxon>Cyanophyceae</taxon>
        <taxon>Synechococcales</taxon>
        <taxon>Prochlorococcaceae</taxon>
        <taxon>Prochlorococcus</taxon>
    </lineage>
</organism>
<sequence>MKLALNLSLVLFALLIFNNKSFSLTNYQINQICKKGKRVSTCRKNLQKKRYNLQKGNLIEIPVIPYKR</sequence>
<proteinExistence type="predicted"/>
<accession>A7FAG4</accession>
<dbReference type="EMBL" id="CP000111">
    <property type="protein sequence ID" value="ABS83138.1"/>
    <property type="molecule type" value="Genomic_DNA"/>
</dbReference>
<protein>
    <submittedName>
        <fullName evidence="1">Uncharacterized protein</fullName>
    </submittedName>
</protein>
<dbReference type="STRING" id="74546.PMT9312_1862"/>
<dbReference type="HOGENOM" id="CLU_203260_0_0_3"/>
<gene>
    <name evidence="1" type="ordered locus">PMT9312_1862</name>
</gene>
<reference evidence="2" key="1">
    <citation type="submission" date="2005-07" db="EMBL/GenBank/DDBJ databases">
        <title>Complete sequence of Prochlorococcus marinus str. MIT 9312.</title>
        <authorList>
            <consortium name="US DOE Joint Genome Institute"/>
            <person name="Copeland A."/>
            <person name="Lucas S."/>
            <person name="Lapidus A."/>
            <person name="Barry K."/>
            <person name="Detter J.C."/>
            <person name="Glavina T."/>
            <person name="Hammon N."/>
            <person name="Israni S."/>
            <person name="Pitluck S."/>
            <person name="Thiel J."/>
            <person name="Schmutz J."/>
            <person name="Larimer F."/>
            <person name="Land M."/>
            <person name="Kyrpides N."/>
            <person name="Lykidis A."/>
            <person name="Richardson P."/>
        </authorList>
    </citation>
    <scope>NUCLEOTIDE SEQUENCE [LARGE SCALE GENOMIC DNA]</scope>
    <source>
        <strain evidence="2">MIT 9312</strain>
    </source>
</reference>
<dbReference type="Proteomes" id="UP000002715">
    <property type="component" value="Chromosome"/>
</dbReference>
<dbReference type="KEGG" id="pmi:PMT9312_1862"/>
<evidence type="ECO:0000313" key="2">
    <source>
        <dbReference type="Proteomes" id="UP000002715"/>
    </source>
</evidence>
<dbReference type="eggNOG" id="ENOG50307YA">
    <property type="taxonomic scope" value="Bacteria"/>
</dbReference>
<evidence type="ECO:0000313" key="1">
    <source>
        <dbReference type="EMBL" id="ABS83138.1"/>
    </source>
</evidence>
<dbReference type="AlphaFoldDB" id="A7FAG4"/>